<gene>
    <name evidence="1" type="ORF">GCM10025883_12830</name>
</gene>
<comment type="caution">
    <text evidence="1">The sequence shown here is derived from an EMBL/GenBank/DDBJ whole genome shotgun (WGS) entry which is preliminary data.</text>
</comment>
<protein>
    <submittedName>
        <fullName evidence="1">Uncharacterized protein</fullName>
    </submittedName>
</protein>
<accession>A0ABQ6IPQ7</accession>
<dbReference type="Gene3D" id="3.40.50.150">
    <property type="entry name" value="Vaccinia Virus protein VP39"/>
    <property type="match status" value="1"/>
</dbReference>
<proteinExistence type="predicted"/>
<dbReference type="EMBL" id="BSUO01000001">
    <property type="protein sequence ID" value="GMA39238.1"/>
    <property type="molecule type" value="Genomic_DNA"/>
</dbReference>
<reference evidence="2" key="1">
    <citation type="journal article" date="2019" name="Int. J. Syst. Evol. Microbiol.">
        <title>The Global Catalogue of Microorganisms (GCM) 10K type strain sequencing project: providing services to taxonomists for standard genome sequencing and annotation.</title>
        <authorList>
            <consortium name="The Broad Institute Genomics Platform"/>
            <consortium name="The Broad Institute Genome Sequencing Center for Infectious Disease"/>
            <person name="Wu L."/>
            <person name="Ma J."/>
        </authorList>
    </citation>
    <scope>NUCLEOTIDE SEQUENCE [LARGE SCALE GENOMIC DNA]</scope>
    <source>
        <strain evidence="2">NBRC 113072</strain>
    </source>
</reference>
<evidence type="ECO:0000313" key="2">
    <source>
        <dbReference type="Proteomes" id="UP001157126"/>
    </source>
</evidence>
<name>A0ABQ6IPQ7_9MICO</name>
<keyword evidence="2" id="KW-1185">Reference proteome</keyword>
<dbReference type="Proteomes" id="UP001157126">
    <property type="component" value="Unassembled WGS sequence"/>
</dbReference>
<evidence type="ECO:0000313" key="1">
    <source>
        <dbReference type="EMBL" id="GMA39238.1"/>
    </source>
</evidence>
<organism evidence="1 2">
    <name type="scientific">Mobilicoccus caccae</name>
    <dbReference type="NCBI Taxonomy" id="1859295"/>
    <lineage>
        <taxon>Bacteria</taxon>
        <taxon>Bacillati</taxon>
        <taxon>Actinomycetota</taxon>
        <taxon>Actinomycetes</taxon>
        <taxon>Micrococcales</taxon>
        <taxon>Dermatophilaceae</taxon>
        <taxon>Mobilicoccus</taxon>
    </lineage>
</organism>
<sequence>MGKAVLHDMLLTWLPRLAPGGTAYLVVQRNLGADSLHAWLGGTLGSRFATSRLASAKGFRVLAVHHHLTPPEESA</sequence>
<dbReference type="InterPro" id="IPR029063">
    <property type="entry name" value="SAM-dependent_MTases_sf"/>
</dbReference>